<evidence type="ECO:0000256" key="8">
    <source>
        <dbReference type="RuleBase" id="RU003346"/>
    </source>
</evidence>
<protein>
    <recommendedName>
        <fullName evidence="11">Major facilitator superfamily (MFS) profile domain-containing protein</fullName>
    </recommendedName>
</protein>
<dbReference type="SUPFAM" id="SSF103473">
    <property type="entry name" value="MFS general substrate transporter"/>
    <property type="match status" value="1"/>
</dbReference>
<keyword evidence="13" id="KW-1185">Reference proteome</keyword>
<evidence type="ECO:0000256" key="4">
    <source>
        <dbReference type="ARBA" id="ARBA00022692"/>
    </source>
</evidence>
<feature type="transmembrane region" description="Helical" evidence="10">
    <location>
        <begin position="321"/>
        <end position="343"/>
    </location>
</feature>
<dbReference type="PROSITE" id="PS50850">
    <property type="entry name" value="MFS"/>
    <property type="match status" value="1"/>
</dbReference>
<dbReference type="NCBIfam" id="TIGR00879">
    <property type="entry name" value="SP"/>
    <property type="match status" value="1"/>
</dbReference>
<feature type="transmembrane region" description="Helical" evidence="10">
    <location>
        <begin position="286"/>
        <end position="309"/>
    </location>
</feature>
<dbReference type="Pfam" id="PF00083">
    <property type="entry name" value="Sugar_tr"/>
    <property type="match status" value="1"/>
</dbReference>
<evidence type="ECO:0000313" key="13">
    <source>
        <dbReference type="Proteomes" id="UP001197093"/>
    </source>
</evidence>
<dbReference type="CDD" id="cd17356">
    <property type="entry name" value="MFS_HXT"/>
    <property type="match status" value="1"/>
</dbReference>
<name>A0AAD4EP37_9PEZI</name>
<feature type="transmembrane region" description="Helical" evidence="10">
    <location>
        <begin position="162"/>
        <end position="180"/>
    </location>
</feature>
<dbReference type="PRINTS" id="PR00171">
    <property type="entry name" value="SUGRTRNSPORT"/>
</dbReference>
<dbReference type="FunFam" id="1.20.1250.20:FF:000026">
    <property type="entry name" value="MFS quinate transporter QutD"/>
    <property type="match status" value="1"/>
</dbReference>
<dbReference type="PROSITE" id="PS00216">
    <property type="entry name" value="SUGAR_TRANSPORT_1"/>
    <property type="match status" value="2"/>
</dbReference>
<feature type="region of interest" description="Disordered" evidence="9">
    <location>
        <begin position="531"/>
        <end position="555"/>
    </location>
</feature>
<feature type="domain" description="Major facilitator superfamily (MFS) profile" evidence="11">
    <location>
        <begin position="24"/>
        <end position="487"/>
    </location>
</feature>
<keyword evidence="5 10" id="KW-1133">Transmembrane helix</keyword>
<feature type="transmembrane region" description="Helical" evidence="10">
    <location>
        <begin position="105"/>
        <end position="127"/>
    </location>
</feature>
<comment type="subcellular location">
    <subcellularLocation>
        <location evidence="1">Membrane</location>
        <topology evidence="1">Multi-pass membrane protein</topology>
    </subcellularLocation>
</comment>
<evidence type="ECO:0000256" key="10">
    <source>
        <dbReference type="SAM" id="Phobius"/>
    </source>
</evidence>
<dbReference type="InterPro" id="IPR005829">
    <property type="entry name" value="Sugar_transporter_CS"/>
</dbReference>
<feature type="transmembrane region" description="Helical" evidence="10">
    <location>
        <begin position="20"/>
        <end position="37"/>
    </location>
</feature>
<feature type="compositionally biased region" description="Polar residues" evidence="9">
    <location>
        <begin position="543"/>
        <end position="555"/>
    </location>
</feature>
<dbReference type="Proteomes" id="UP001197093">
    <property type="component" value="Unassembled WGS sequence"/>
</dbReference>
<dbReference type="Gene3D" id="1.20.1250.20">
    <property type="entry name" value="MFS general substrate transporter like domains"/>
    <property type="match status" value="1"/>
</dbReference>
<evidence type="ECO:0000256" key="7">
    <source>
        <dbReference type="ARBA" id="ARBA00023180"/>
    </source>
</evidence>
<feature type="transmembrane region" description="Helical" evidence="10">
    <location>
        <begin position="352"/>
        <end position="373"/>
    </location>
</feature>
<feature type="transmembrane region" description="Helical" evidence="10">
    <location>
        <begin position="434"/>
        <end position="453"/>
    </location>
</feature>
<dbReference type="InterPro" id="IPR036259">
    <property type="entry name" value="MFS_trans_sf"/>
</dbReference>
<keyword evidence="3 8" id="KW-0813">Transport</keyword>
<dbReference type="EMBL" id="JAHCVI010000005">
    <property type="protein sequence ID" value="KAG7284620.1"/>
    <property type="molecule type" value="Genomic_DNA"/>
</dbReference>
<accession>A0AAD4EP37</accession>
<evidence type="ECO:0000256" key="3">
    <source>
        <dbReference type="ARBA" id="ARBA00022448"/>
    </source>
</evidence>
<evidence type="ECO:0000256" key="5">
    <source>
        <dbReference type="ARBA" id="ARBA00022989"/>
    </source>
</evidence>
<dbReference type="InterPro" id="IPR020846">
    <property type="entry name" value="MFS_dom"/>
</dbReference>
<comment type="similarity">
    <text evidence="2 8">Belongs to the major facilitator superfamily. Sugar transporter (TC 2.A.1.1) family.</text>
</comment>
<comment type="caution">
    <text evidence="12">The sequence shown here is derived from an EMBL/GenBank/DDBJ whole genome shotgun (WGS) entry which is preliminary data.</text>
</comment>
<feature type="transmembrane region" description="Helical" evidence="10">
    <location>
        <begin position="398"/>
        <end position="422"/>
    </location>
</feature>
<keyword evidence="4 10" id="KW-0812">Transmembrane</keyword>
<evidence type="ECO:0000256" key="1">
    <source>
        <dbReference type="ARBA" id="ARBA00004141"/>
    </source>
</evidence>
<dbReference type="InterPro" id="IPR003663">
    <property type="entry name" value="Sugar/inositol_transpt"/>
</dbReference>
<dbReference type="PANTHER" id="PTHR48022:SF7">
    <property type="entry name" value="MAJOR FACILITATOR SUPERFAMILY (MFS) PROFILE DOMAIN-CONTAINING PROTEIN-RELATED"/>
    <property type="match status" value="1"/>
</dbReference>
<evidence type="ECO:0000256" key="9">
    <source>
        <dbReference type="SAM" id="MobiDB-lite"/>
    </source>
</evidence>
<dbReference type="InterPro" id="IPR005828">
    <property type="entry name" value="MFS_sugar_transport-like"/>
</dbReference>
<feature type="transmembrane region" description="Helical" evidence="10">
    <location>
        <begin position="465"/>
        <end position="483"/>
    </location>
</feature>
<dbReference type="AlphaFoldDB" id="A0AAD4EP37"/>
<dbReference type="PANTHER" id="PTHR48022">
    <property type="entry name" value="PLASTIDIC GLUCOSE TRANSPORTER 4"/>
    <property type="match status" value="1"/>
</dbReference>
<dbReference type="GO" id="GO:0005351">
    <property type="term" value="F:carbohydrate:proton symporter activity"/>
    <property type="evidence" value="ECO:0007669"/>
    <property type="project" value="TreeGrafter"/>
</dbReference>
<reference evidence="12" key="1">
    <citation type="submission" date="2023-02" db="EMBL/GenBank/DDBJ databases">
        <authorList>
            <person name="Palmer J.M."/>
        </authorList>
    </citation>
    <scope>NUCLEOTIDE SEQUENCE</scope>
    <source>
        <strain evidence="12">FW57</strain>
    </source>
</reference>
<proteinExistence type="inferred from homology"/>
<dbReference type="PROSITE" id="PS00217">
    <property type="entry name" value="SUGAR_TRANSPORT_2"/>
    <property type="match status" value="1"/>
</dbReference>
<evidence type="ECO:0000313" key="12">
    <source>
        <dbReference type="EMBL" id="KAG7284620.1"/>
    </source>
</evidence>
<gene>
    <name evidence="12" type="ORF">NEMBOFW57_009225</name>
</gene>
<dbReference type="GO" id="GO:0016020">
    <property type="term" value="C:membrane"/>
    <property type="evidence" value="ECO:0007669"/>
    <property type="project" value="UniProtKB-SubCell"/>
</dbReference>
<keyword evidence="7" id="KW-0325">Glycoprotein</keyword>
<evidence type="ECO:0000256" key="2">
    <source>
        <dbReference type="ARBA" id="ARBA00010992"/>
    </source>
</evidence>
<keyword evidence="6 10" id="KW-0472">Membrane</keyword>
<evidence type="ECO:0000256" key="6">
    <source>
        <dbReference type="ARBA" id="ARBA00023136"/>
    </source>
</evidence>
<organism evidence="12 13">
    <name type="scientific">Staphylotrichum longicolle</name>
    <dbReference type="NCBI Taxonomy" id="669026"/>
    <lineage>
        <taxon>Eukaryota</taxon>
        <taxon>Fungi</taxon>
        <taxon>Dikarya</taxon>
        <taxon>Ascomycota</taxon>
        <taxon>Pezizomycotina</taxon>
        <taxon>Sordariomycetes</taxon>
        <taxon>Sordariomycetidae</taxon>
        <taxon>Sordariales</taxon>
        <taxon>Chaetomiaceae</taxon>
        <taxon>Staphylotrichum</taxon>
    </lineage>
</organism>
<sequence length="555" mass="61100">MWTPAIDWWASSAKGWKLPTTYRIAGISVIGGALFGFDITSMSAIISTQPYLCKFNQRGFDENGLCLGPTSTTQGGIVAAMPGGSWLGALVSGWVSDRFGRKQSVMIGSIFWIIGSAIVCGSVNIPMLAVGRVVNGFSVGICSAQVPVYITEVAPPSRRGRLVSFQQWAITWGIMIMYFICYGCSFIDGPGAFRVPWGVQMLPAMLLWAGLRNEPESPRWLFRKGREEEAKNVLVELHGDGNPDSAFVTRELDEIRQAVAEERKHADASWFELFAPRMINRTTIGVFTQIWSQLTGMNVMMYYITYVFAMAGLSKPGTAGVLGTSSIGFAINVVMTVPALLWLDRWGRRPTLLIGAALMCLWLAINAILFAIYSRAPYPGEFTSAAESMAVSGKPAKAIIASTFLFVASFAPTWGPVSWTYPPELYPLRHRGKAVALATSANWAFNFALAYFVPPAFESITWKVYVVFAVFCAAMWLHVFFFFPETANKTLEEVEDIFDHNKPGAIKFIGTPAWKTKNNRAAMINTEQQGIAPPDEELGHPLQQVQTIQQPSPKA</sequence>
<dbReference type="InterPro" id="IPR050360">
    <property type="entry name" value="MFS_Sugar_Transporters"/>
</dbReference>
<evidence type="ECO:0000259" key="11">
    <source>
        <dbReference type="PROSITE" id="PS50850"/>
    </source>
</evidence>